<dbReference type="SUPFAM" id="SSF53850">
    <property type="entry name" value="Periplasmic binding protein-like II"/>
    <property type="match status" value="1"/>
</dbReference>
<sequence>MKLINKFVLLTLVTAGLLTSTLARAEEVVRVYNWSDYIEPKVLEDFEKETGIRVVYDVFDSNEVLEAKLLSGRSGYDIVVPTNHFMAKQIQAGAFQKLDKSKLPNFKNLDPKLMKQLDKVDPGNQYSLPYLWGTTGIGYNVDKVKAILGDDAPVDSMALIFDPKYASKLAQCGISFLDSPDEMIPHALQYMGMDPNSTKRADYKKAGELLSSVRPYVRYFHSSRFISDLANGDLCVAFGFSGDILQAKARAEEAGNGQHVEYAIPQEGANLWFDMIAIPADSTNTDNAYKFINYLLRPDVIAKISDYVAYANPNLPSQELVDPAIRNNPGIYPPQEVMDKLFLNDVRPLKAQRDMTRVWTKVISGR</sequence>
<keyword evidence="3 6" id="KW-0732">Signal</keyword>
<dbReference type="PRINTS" id="PR00909">
    <property type="entry name" value="SPERMDNBNDNG"/>
</dbReference>
<dbReference type="InterPro" id="IPR001188">
    <property type="entry name" value="Sperm_putr-bd"/>
</dbReference>
<evidence type="ECO:0000256" key="4">
    <source>
        <dbReference type="ARBA" id="ARBA00022764"/>
    </source>
</evidence>
<keyword evidence="2 5" id="KW-0813">Transport</keyword>
<gene>
    <name evidence="7" type="ORF">ACFOE0_05235</name>
</gene>
<comment type="similarity">
    <text evidence="5">Belongs to the bacterial solute-binding protein PotD/PotF family.</text>
</comment>
<comment type="caution">
    <text evidence="7">The sequence shown here is derived from an EMBL/GenBank/DDBJ whole genome shotgun (WGS) entry which is preliminary data.</text>
</comment>
<dbReference type="PANTHER" id="PTHR30222:SF12">
    <property type="entry name" value="NORSPERMIDINE SENSOR"/>
    <property type="match status" value="1"/>
</dbReference>
<reference evidence="8" key="1">
    <citation type="journal article" date="2019" name="Int. J. Syst. Evol. Microbiol.">
        <title>The Global Catalogue of Microorganisms (GCM) 10K type strain sequencing project: providing services to taxonomists for standard genome sequencing and annotation.</title>
        <authorList>
            <consortium name="The Broad Institute Genomics Platform"/>
            <consortium name="The Broad Institute Genome Sequencing Center for Infectious Disease"/>
            <person name="Wu L."/>
            <person name="Ma J."/>
        </authorList>
    </citation>
    <scope>NUCLEOTIDE SEQUENCE [LARGE SCALE GENOMIC DNA]</scope>
    <source>
        <strain evidence="8">KCTC 52277</strain>
    </source>
</reference>
<protein>
    <recommendedName>
        <fullName evidence="5">Putrescine-binding periplasmic protein</fullName>
    </recommendedName>
</protein>
<evidence type="ECO:0000256" key="3">
    <source>
        <dbReference type="ARBA" id="ARBA00022729"/>
    </source>
</evidence>
<organism evidence="7 8">
    <name type="scientific">Shewanella submarina</name>
    <dbReference type="NCBI Taxonomy" id="2016376"/>
    <lineage>
        <taxon>Bacteria</taxon>
        <taxon>Pseudomonadati</taxon>
        <taxon>Pseudomonadota</taxon>
        <taxon>Gammaproteobacteria</taxon>
        <taxon>Alteromonadales</taxon>
        <taxon>Shewanellaceae</taxon>
        <taxon>Shewanella</taxon>
    </lineage>
</organism>
<evidence type="ECO:0000256" key="2">
    <source>
        <dbReference type="ARBA" id="ARBA00022448"/>
    </source>
</evidence>
<keyword evidence="8" id="KW-1185">Reference proteome</keyword>
<name>A0ABV7GEW9_9GAMM</name>
<dbReference type="Gene3D" id="3.40.190.10">
    <property type="entry name" value="Periplasmic binding protein-like II"/>
    <property type="match status" value="2"/>
</dbReference>
<proteinExistence type="inferred from homology"/>
<evidence type="ECO:0000313" key="7">
    <source>
        <dbReference type="EMBL" id="MFC3137592.1"/>
    </source>
</evidence>
<dbReference type="PANTHER" id="PTHR30222">
    <property type="entry name" value="SPERMIDINE/PUTRESCINE-BINDING PERIPLASMIC PROTEIN"/>
    <property type="match status" value="1"/>
</dbReference>
<feature type="chain" id="PRO_5046398312" description="Putrescine-binding periplasmic protein" evidence="6">
    <location>
        <begin position="26"/>
        <end position="366"/>
    </location>
</feature>
<feature type="signal peptide" evidence="6">
    <location>
        <begin position="1"/>
        <end position="25"/>
    </location>
</feature>
<dbReference type="InterPro" id="IPR006059">
    <property type="entry name" value="SBP"/>
</dbReference>
<comment type="subcellular location">
    <subcellularLocation>
        <location evidence="1 5">Periplasm</location>
    </subcellularLocation>
</comment>
<dbReference type="RefSeq" id="WP_283106372.1">
    <property type="nucleotide sequence ID" value="NZ_JAKILF010000002.1"/>
</dbReference>
<dbReference type="Pfam" id="PF13416">
    <property type="entry name" value="SBP_bac_8"/>
    <property type="match status" value="1"/>
</dbReference>
<evidence type="ECO:0000256" key="6">
    <source>
        <dbReference type="SAM" id="SignalP"/>
    </source>
</evidence>
<comment type="function">
    <text evidence="5">Required for the activity of the bacterial periplasmic transport system of putrescine.</text>
</comment>
<evidence type="ECO:0000256" key="5">
    <source>
        <dbReference type="PIRNR" id="PIRNR019574"/>
    </source>
</evidence>
<dbReference type="PIRSF" id="PIRSF019574">
    <property type="entry name" value="Periplasmic_polyamine_BP"/>
    <property type="match status" value="1"/>
</dbReference>
<dbReference type="EMBL" id="JBHRTD010000006">
    <property type="protein sequence ID" value="MFC3137592.1"/>
    <property type="molecule type" value="Genomic_DNA"/>
</dbReference>
<keyword evidence="4 5" id="KW-0574">Periplasm</keyword>
<evidence type="ECO:0000256" key="1">
    <source>
        <dbReference type="ARBA" id="ARBA00004418"/>
    </source>
</evidence>
<accession>A0ABV7GEW9</accession>
<dbReference type="Proteomes" id="UP001595621">
    <property type="component" value="Unassembled WGS sequence"/>
</dbReference>
<dbReference type="CDD" id="cd13659">
    <property type="entry name" value="PBP2_PotF"/>
    <property type="match status" value="1"/>
</dbReference>
<evidence type="ECO:0000313" key="8">
    <source>
        <dbReference type="Proteomes" id="UP001595621"/>
    </source>
</evidence>